<feature type="transmembrane region" description="Helical" evidence="6">
    <location>
        <begin position="20"/>
        <end position="40"/>
    </location>
</feature>
<dbReference type="InterPro" id="IPR000515">
    <property type="entry name" value="MetI-like"/>
</dbReference>
<comment type="caution">
    <text evidence="8">The sequence shown here is derived from an EMBL/GenBank/DDBJ whole genome shotgun (WGS) entry which is preliminary data.</text>
</comment>
<dbReference type="Gene3D" id="1.10.3720.10">
    <property type="entry name" value="MetI-like"/>
    <property type="match status" value="1"/>
</dbReference>
<keyword evidence="5 6" id="KW-0472">Membrane</keyword>
<dbReference type="CDD" id="cd06261">
    <property type="entry name" value="TM_PBP2"/>
    <property type="match status" value="1"/>
</dbReference>
<accession>A0A1Y3M6T4</accession>
<gene>
    <name evidence="8" type="ORF">BW425_27205</name>
</gene>
<dbReference type="Proteomes" id="UP000195321">
    <property type="component" value="Unassembled WGS sequence"/>
</dbReference>
<evidence type="ECO:0000256" key="5">
    <source>
        <dbReference type="ARBA" id="ARBA00023136"/>
    </source>
</evidence>
<feature type="transmembrane region" description="Helical" evidence="6">
    <location>
        <begin position="94"/>
        <end position="120"/>
    </location>
</feature>
<feature type="transmembrane region" description="Helical" evidence="6">
    <location>
        <begin position="166"/>
        <end position="186"/>
    </location>
</feature>
<organism evidence="8 9">
    <name type="scientific">Bacillus pseudomycoides</name>
    <dbReference type="NCBI Taxonomy" id="64104"/>
    <lineage>
        <taxon>Bacteria</taxon>
        <taxon>Bacillati</taxon>
        <taxon>Bacillota</taxon>
        <taxon>Bacilli</taxon>
        <taxon>Bacillales</taxon>
        <taxon>Bacillaceae</taxon>
        <taxon>Bacillus</taxon>
        <taxon>Bacillus cereus group</taxon>
    </lineage>
</organism>
<dbReference type="GO" id="GO:0016020">
    <property type="term" value="C:membrane"/>
    <property type="evidence" value="ECO:0007669"/>
    <property type="project" value="UniProtKB-SubCell"/>
</dbReference>
<evidence type="ECO:0000259" key="7">
    <source>
        <dbReference type="PROSITE" id="PS50928"/>
    </source>
</evidence>
<feature type="transmembrane region" description="Helical" evidence="6">
    <location>
        <begin position="225"/>
        <end position="250"/>
    </location>
</feature>
<keyword evidence="2" id="KW-0813">Transport</keyword>
<name>A0A1Y3M6T4_9BACI</name>
<protein>
    <submittedName>
        <fullName evidence="8">Peptide ABC transporter permease</fullName>
    </submittedName>
</protein>
<evidence type="ECO:0000256" key="4">
    <source>
        <dbReference type="ARBA" id="ARBA00022989"/>
    </source>
</evidence>
<feature type="transmembrane region" description="Helical" evidence="6">
    <location>
        <begin position="132"/>
        <end position="154"/>
    </location>
</feature>
<proteinExistence type="predicted"/>
<dbReference type="GO" id="GO:0055085">
    <property type="term" value="P:transmembrane transport"/>
    <property type="evidence" value="ECO:0007669"/>
    <property type="project" value="InterPro"/>
</dbReference>
<dbReference type="EMBL" id="MWPX01000090">
    <property type="protein sequence ID" value="OUM45836.1"/>
    <property type="molecule type" value="Genomic_DNA"/>
</dbReference>
<dbReference type="PANTHER" id="PTHR43839">
    <property type="entry name" value="OPPC IN A BINDING PROTEIN-DEPENDENT TRANSPORT SYSTEM"/>
    <property type="match status" value="1"/>
</dbReference>
<keyword evidence="4 6" id="KW-1133">Transmembrane helix</keyword>
<dbReference type="SUPFAM" id="SSF161098">
    <property type="entry name" value="MetI-like"/>
    <property type="match status" value="1"/>
</dbReference>
<feature type="transmembrane region" description="Helical" evidence="6">
    <location>
        <begin position="285"/>
        <end position="308"/>
    </location>
</feature>
<reference evidence="8 9" key="1">
    <citation type="submission" date="2017-02" db="EMBL/GenBank/DDBJ databases">
        <title>Bacillus pseudomycoides isolate FSL K6-0042.</title>
        <authorList>
            <person name="Kovac J."/>
        </authorList>
    </citation>
    <scope>NUCLEOTIDE SEQUENCE [LARGE SCALE GENOMIC DNA]</scope>
    <source>
        <strain evidence="8 9">FSL K6-0042</strain>
    </source>
</reference>
<evidence type="ECO:0000313" key="9">
    <source>
        <dbReference type="Proteomes" id="UP000195321"/>
    </source>
</evidence>
<dbReference type="PANTHER" id="PTHR43839:SF3">
    <property type="entry name" value="OLIGOPEPTIDE ABC TRANSPORTER, PERMEASE PROTEIN"/>
    <property type="match status" value="1"/>
</dbReference>
<evidence type="ECO:0000256" key="6">
    <source>
        <dbReference type="SAM" id="Phobius"/>
    </source>
</evidence>
<evidence type="ECO:0000313" key="8">
    <source>
        <dbReference type="EMBL" id="OUM45836.1"/>
    </source>
</evidence>
<dbReference type="InterPro" id="IPR035906">
    <property type="entry name" value="MetI-like_sf"/>
</dbReference>
<evidence type="ECO:0000256" key="2">
    <source>
        <dbReference type="ARBA" id="ARBA00022448"/>
    </source>
</evidence>
<evidence type="ECO:0000256" key="1">
    <source>
        <dbReference type="ARBA" id="ARBA00004141"/>
    </source>
</evidence>
<dbReference type="AlphaFoldDB" id="A0A1Y3M6T4"/>
<dbReference type="PROSITE" id="PS50928">
    <property type="entry name" value="ABC_TM1"/>
    <property type="match status" value="1"/>
</dbReference>
<comment type="subcellular location">
    <subcellularLocation>
        <location evidence="1">Membrane</location>
        <topology evidence="1">Multi-pass membrane protein</topology>
    </subcellularLocation>
</comment>
<keyword evidence="3 6" id="KW-0812">Transmembrane</keyword>
<sequence>MAKTNERRNSMRSIWKSKRFLIGFIYLFVLLTASFIYSWFFKDSIPEAPLLLYNDKNELIGKAPFSPSLMPPFGSDRFGESIFLQILDGAKFTILFAVGISLLRILFGTCVGILLSLYAAKCKRFFQACSEVFYYIPTLFIAFILITPANIVITSNADRLSPNIPFTLYQAIILIFIALPTISLYISSEVDEFMKQDYIMSSQLMGASRFHIIKKHLRVLLLDRAFVLFMEHIVQTLILMIHLALLNIIIGGIQLKEMDLGEFKPVSLSNDWAGLIGLNRYEMNLSLWIIFYTLVTFFITILFIKLMTIGIQDALKTRSSQAVMVQPVQDQKIYVKKKDSFSFASLEERKRSSLHL</sequence>
<evidence type="ECO:0000256" key="3">
    <source>
        <dbReference type="ARBA" id="ARBA00022692"/>
    </source>
</evidence>
<feature type="domain" description="ABC transmembrane type-1" evidence="7">
    <location>
        <begin position="90"/>
        <end position="308"/>
    </location>
</feature>